<feature type="transmembrane region" description="Helical" evidence="1">
    <location>
        <begin position="35"/>
        <end position="55"/>
    </location>
</feature>
<keyword evidence="1" id="KW-1133">Transmembrane helix</keyword>
<evidence type="ECO:0000313" key="3">
    <source>
        <dbReference type="EMBL" id="RZN68634.1"/>
    </source>
</evidence>
<dbReference type="AlphaFoldDB" id="A0A520KW88"/>
<proteinExistence type="predicted"/>
<reference evidence="3 4" key="1">
    <citation type="journal article" date="2019" name="Nat. Microbiol.">
        <title>Wide diversity of methane and short-chain alkane metabolisms in uncultured archaea.</title>
        <authorList>
            <person name="Borrel G."/>
            <person name="Adam P.S."/>
            <person name="McKay L.J."/>
            <person name="Chen L.X."/>
            <person name="Sierra-Garcia I.N."/>
            <person name="Sieber C.M."/>
            <person name="Letourneur Q."/>
            <person name="Ghozlane A."/>
            <person name="Andersen G.L."/>
            <person name="Li W.J."/>
            <person name="Hallam S.J."/>
            <person name="Muyzer G."/>
            <person name="de Oliveira V.M."/>
            <person name="Inskeep W.P."/>
            <person name="Banfield J.F."/>
            <person name="Gribaldo S."/>
        </authorList>
    </citation>
    <scope>NUCLEOTIDE SEQUENCE [LARGE SCALE GENOMIC DNA]</scope>
    <source>
        <strain evidence="3">NM1b</strain>
    </source>
</reference>
<protein>
    <recommendedName>
        <fullName evidence="2">YdbS-like PH domain-containing protein</fullName>
    </recommendedName>
</protein>
<evidence type="ECO:0000313" key="4">
    <source>
        <dbReference type="Proteomes" id="UP000320766"/>
    </source>
</evidence>
<feature type="transmembrane region" description="Helical" evidence="1">
    <location>
        <begin position="6"/>
        <end position="28"/>
    </location>
</feature>
<evidence type="ECO:0000256" key="1">
    <source>
        <dbReference type="SAM" id="Phobius"/>
    </source>
</evidence>
<keyword evidence="1" id="KW-0472">Membrane</keyword>
<comment type="caution">
    <text evidence="3">The sequence shown here is derived from an EMBL/GenBank/DDBJ whole genome shotgun (WGS) entry which is preliminary data.</text>
</comment>
<feature type="domain" description="YdbS-like PH" evidence="2">
    <location>
        <begin position="61"/>
        <end position="139"/>
    </location>
</feature>
<dbReference type="EMBL" id="RXIL01000101">
    <property type="protein sequence ID" value="RZN68634.1"/>
    <property type="molecule type" value="Genomic_DNA"/>
</dbReference>
<dbReference type="PANTHER" id="PTHR34473">
    <property type="entry name" value="UPF0699 TRANSMEMBRANE PROTEIN YDBS"/>
    <property type="match status" value="1"/>
</dbReference>
<dbReference type="Pfam" id="PF03703">
    <property type="entry name" value="bPH_2"/>
    <property type="match status" value="1"/>
</dbReference>
<dbReference type="Proteomes" id="UP000320766">
    <property type="component" value="Unassembled WGS sequence"/>
</dbReference>
<evidence type="ECO:0000259" key="2">
    <source>
        <dbReference type="Pfam" id="PF03703"/>
    </source>
</evidence>
<organism evidence="3 4">
    <name type="scientific">Candidatus Methanolliviera hydrocarbonicum</name>
    <dbReference type="NCBI Taxonomy" id="2491085"/>
    <lineage>
        <taxon>Archaea</taxon>
        <taxon>Methanobacteriati</taxon>
        <taxon>Methanobacteriota</taxon>
        <taxon>Candidatus Methanoliparia</taxon>
        <taxon>Candidatus Methanoliparales</taxon>
        <taxon>Candidatus Methanollivieraceae</taxon>
        <taxon>Candidatus Methanolliviera</taxon>
    </lineage>
</organism>
<name>A0A520KW88_9EURY</name>
<accession>A0A520KW88</accession>
<sequence length="171" mass="19810">MKHYWYLWMFFLVVVGVLSWSVPVAFFVPADRLLIYLLSVCLPISVALIYTSWWIPKFYETIEFDLGEDAVHGKYGVFFRREKEISYGRITMAGLSHGPLKRYFGMYNVTIHTAAMGGSNLPEMCLMNVKNGPEIRDEISGKIGKLSQSERRSVEERVLEELQKIREIMES</sequence>
<keyword evidence="1" id="KW-0812">Transmembrane</keyword>
<gene>
    <name evidence="3" type="ORF">EF807_05635</name>
</gene>
<dbReference type="InterPro" id="IPR005182">
    <property type="entry name" value="YdbS-like_PH"/>
</dbReference>
<dbReference type="PANTHER" id="PTHR34473:SF2">
    <property type="entry name" value="UPF0699 TRANSMEMBRANE PROTEIN YDBT"/>
    <property type="match status" value="1"/>
</dbReference>